<gene>
    <name evidence="1" type="primary">ORF22783</name>
</gene>
<feature type="non-terminal residue" evidence="1">
    <location>
        <position position="1"/>
    </location>
</feature>
<name>A0A0B6YE46_9EUPU</name>
<dbReference type="AlphaFoldDB" id="A0A0B6YE46"/>
<sequence length="79" mass="9095">GEHLTSMPDRSPTSRYKDVILFVCLHYHCPEHLHPTPILFLSPGHCQLNHHMHRIKAAQTVQCECQTETQTPDHILQSC</sequence>
<reference evidence="1" key="1">
    <citation type="submission" date="2014-12" db="EMBL/GenBank/DDBJ databases">
        <title>Insight into the proteome of Arion vulgaris.</title>
        <authorList>
            <person name="Aradska J."/>
            <person name="Bulat T."/>
            <person name="Smidak R."/>
            <person name="Sarate P."/>
            <person name="Gangsoo J."/>
            <person name="Sialana F."/>
            <person name="Bilban M."/>
            <person name="Lubec G."/>
        </authorList>
    </citation>
    <scope>NUCLEOTIDE SEQUENCE</scope>
    <source>
        <tissue evidence="1">Skin</tissue>
    </source>
</reference>
<feature type="non-terminal residue" evidence="1">
    <location>
        <position position="79"/>
    </location>
</feature>
<organism evidence="1">
    <name type="scientific">Arion vulgaris</name>
    <dbReference type="NCBI Taxonomy" id="1028688"/>
    <lineage>
        <taxon>Eukaryota</taxon>
        <taxon>Metazoa</taxon>
        <taxon>Spiralia</taxon>
        <taxon>Lophotrochozoa</taxon>
        <taxon>Mollusca</taxon>
        <taxon>Gastropoda</taxon>
        <taxon>Heterobranchia</taxon>
        <taxon>Euthyneura</taxon>
        <taxon>Panpulmonata</taxon>
        <taxon>Eupulmonata</taxon>
        <taxon>Stylommatophora</taxon>
        <taxon>Helicina</taxon>
        <taxon>Arionoidea</taxon>
        <taxon>Arionidae</taxon>
        <taxon>Arion</taxon>
    </lineage>
</organism>
<proteinExistence type="predicted"/>
<evidence type="ECO:0000313" key="1">
    <source>
        <dbReference type="EMBL" id="CEK54433.1"/>
    </source>
</evidence>
<accession>A0A0B6YE46</accession>
<dbReference type="EMBL" id="HACG01007568">
    <property type="protein sequence ID" value="CEK54433.1"/>
    <property type="molecule type" value="Transcribed_RNA"/>
</dbReference>
<protein>
    <submittedName>
        <fullName evidence="1">Uncharacterized protein</fullName>
    </submittedName>
</protein>